<name>A0A8H6T1S6_9AGAR</name>
<comment type="caution">
    <text evidence="1">The sequence shown here is derived from an EMBL/GenBank/DDBJ whole genome shotgun (WGS) entry which is preliminary data.</text>
</comment>
<evidence type="ECO:0000313" key="1">
    <source>
        <dbReference type="EMBL" id="KAF7309334.1"/>
    </source>
</evidence>
<keyword evidence="2" id="KW-1185">Reference proteome</keyword>
<evidence type="ECO:0000313" key="2">
    <source>
        <dbReference type="Proteomes" id="UP000636479"/>
    </source>
</evidence>
<dbReference type="OrthoDB" id="3541472at2759"/>
<sequence length="431" mass="48713">MTNSVSILTLPVELVQTLARCLTPLEQRNLRLTCRFLCVALHPIFFAILSINLRREPLEQSLSQLEDLANRKTPYSEFTRTLKIEHILPDFITTAPPPLPEPVERAKLVLEKALSSALTGLRDIYSVYWTTTSGDPSWTFTAIIDALLGFRSTLSNLHLTLNHLITDLEWMRSTEDRTSALKPLALLLQNLDNLTSLGLALTPEIDTTPIFAVLRTPLREISVTSVSSALLDYLAQHPGVLQRLEISGLTNDTQDLAAVFFQQVLPLHAPSLTYFRCTPPDEGAWSFSPITANAISQLTQLKTLHVSVNSTTFDKDLPLLLQTISLFPVLRKMLIEVALVDIFGGESGCGHGWIGYMIGIAQKMRQLILAFRTDDYSSVELRNPWYCEWYRLVRDIEPKEASTGWQFQEFEHPDPECRRLKEQHADDSDNW</sequence>
<dbReference type="Proteomes" id="UP000636479">
    <property type="component" value="Unassembled WGS sequence"/>
</dbReference>
<dbReference type="GeneID" id="59342415"/>
<dbReference type="RefSeq" id="XP_037222784.1">
    <property type="nucleotide sequence ID" value="XM_037359899.1"/>
</dbReference>
<gene>
    <name evidence="1" type="ORF">MIND_00303900</name>
</gene>
<organism evidence="1 2">
    <name type="scientific">Mycena indigotica</name>
    <dbReference type="NCBI Taxonomy" id="2126181"/>
    <lineage>
        <taxon>Eukaryota</taxon>
        <taxon>Fungi</taxon>
        <taxon>Dikarya</taxon>
        <taxon>Basidiomycota</taxon>
        <taxon>Agaricomycotina</taxon>
        <taxon>Agaricomycetes</taxon>
        <taxon>Agaricomycetidae</taxon>
        <taxon>Agaricales</taxon>
        <taxon>Marasmiineae</taxon>
        <taxon>Mycenaceae</taxon>
        <taxon>Mycena</taxon>
    </lineage>
</organism>
<reference evidence="1" key="1">
    <citation type="submission" date="2020-05" db="EMBL/GenBank/DDBJ databases">
        <title>Mycena genomes resolve the evolution of fungal bioluminescence.</title>
        <authorList>
            <person name="Tsai I.J."/>
        </authorList>
    </citation>
    <scope>NUCLEOTIDE SEQUENCE</scope>
    <source>
        <strain evidence="1">171206Taipei</strain>
    </source>
</reference>
<dbReference type="SUPFAM" id="SSF52047">
    <property type="entry name" value="RNI-like"/>
    <property type="match status" value="1"/>
</dbReference>
<accession>A0A8H6T1S6</accession>
<dbReference type="EMBL" id="JACAZF010000003">
    <property type="protein sequence ID" value="KAF7309334.1"/>
    <property type="molecule type" value="Genomic_DNA"/>
</dbReference>
<dbReference type="AlphaFoldDB" id="A0A8H6T1S6"/>
<proteinExistence type="predicted"/>
<protein>
    <submittedName>
        <fullName evidence="1">MYND-type domain-containing protein</fullName>
    </submittedName>
</protein>